<keyword evidence="2" id="KW-0255">Endonuclease</keyword>
<dbReference type="SMART" id="SM00507">
    <property type="entry name" value="HNHc"/>
    <property type="match status" value="1"/>
</dbReference>
<dbReference type="PATRIC" id="fig|322095.3.peg.718"/>
<feature type="domain" description="HNH nuclease" evidence="1">
    <location>
        <begin position="320"/>
        <end position="372"/>
    </location>
</feature>
<dbReference type="RefSeq" id="WP_060935160.1">
    <property type="nucleotide sequence ID" value="NZ_KQ960435.1"/>
</dbReference>
<dbReference type="Proteomes" id="UP000070224">
    <property type="component" value="Unassembled WGS sequence"/>
</dbReference>
<dbReference type="InterPro" id="IPR004919">
    <property type="entry name" value="GmrSD_N"/>
</dbReference>
<evidence type="ECO:0000259" key="1">
    <source>
        <dbReference type="SMART" id="SM00507"/>
    </source>
</evidence>
<protein>
    <submittedName>
        <fullName evidence="2">HNH endonuclease domain protein</fullName>
    </submittedName>
</protein>
<dbReference type="OrthoDB" id="9764212at2"/>
<organism evidence="2 3">
    <name type="scientific">Porphyromonas somerae</name>
    <dbReference type="NCBI Taxonomy" id="322095"/>
    <lineage>
        <taxon>Bacteria</taxon>
        <taxon>Pseudomonadati</taxon>
        <taxon>Bacteroidota</taxon>
        <taxon>Bacteroidia</taxon>
        <taxon>Bacteroidales</taxon>
        <taxon>Porphyromonadaceae</taxon>
        <taxon>Porphyromonas</taxon>
    </lineage>
</organism>
<dbReference type="AlphaFoldDB" id="A0A134BAC1"/>
<dbReference type="PANTHER" id="PTHR39639:SF1">
    <property type="entry name" value="DUF262 DOMAIN-CONTAINING PROTEIN"/>
    <property type="match status" value="1"/>
</dbReference>
<gene>
    <name evidence="2" type="ORF">HMPREF3185_00727</name>
</gene>
<dbReference type="GO" id="GO:0004519">
    <property type="term" value="F:endonuclease activity"/>
    <property type="evidence" value="ECO:0007669"/>
    <property type="project" value="UniProtKB-KW"/>
</dbReference>
<dbReference type="PANTHER" id="PTHR39639">
    <property type="entry name" value="CHROMOSOME 16, WHOLE GENOME SHOTGUN SEQUENCE"/>
    <property type="match status" value="1"/>
</dbReference>
<dbReference type="STRING" id="322095.HMPREF3185_00727"/>
<sequence>MTIQLVHIKVRDLFNGYHDNGDNGVVAYGGMLDVRPAYQREFVYKPEQQQAVIDTLSKGYPLNVMYWADHGNGHYELIDGQQRTLSICTFLNGDFSCAGLFGIKQPQAFHTLPEDLRVQLLDYELTVYICDGTESEKLEWFKTINIAGEELTDQELRNAVYTGPWVSDAKRYFSKTGCAAYGLGSKYLKGTANRQDYLETVIYWYGDRENPKQSIEECMMKHQLDPNAQDLWDYFRRVIEWIELLFPTYRKEMKGLPWGIYYNRYHKNTYNPIALEKEVATLMADDDVTKKSGIYKYVLEKAIGNDDPSVLGIRAFSDSQKRTVYEQQGGICTCCGKKYKYEEMEGDHIKPWSKGGKTEIENLQMLCRDCNRRKSNK</sequence>
<dbReference type="Gene3D" id="1.10.30.50">
    <property type="match status" value="1"/>
</dbReference>
<dbReference type="Pfam" id="PF01844">
    <property type="entry name" value="HNH"/>
    <property type="match status" value="1"/>
</dbReference>
<dbReference type="InterPro" id="IPR003615">
    <property type="entry name" value="HNH_nuc"/>
</dbReference>
<comment type="caution">
    <text evidence="2">The sequence shown here is derived from an EMBL/GenBank/DDBJ whole genome shotgun (WGS) entry which is preliminary data.</text>
</comment>
<dbReference type="InterPro" id="IPR002711">
    <property type="entry name" value="HNH"/>
</dbReference>
<accession>A0A134BAC1</accession>
<keyword evidence="2" id="KW-0378">Hydrolase</keyword>
<keyword evidence="3" id="KW-1185">Reference proteome</keyword>
<dbReference type="GO" id="GO:0003676">
    <property type="term" value="F:nucleic acid binding"/>
    <property type="evidence" value="ECO:0007669"/>
    <property type="project" value="InterPro"/>
</dbReference>
<keyword evidence="2" id="KW-0540">Nuclease</keyword>
<evidence type="ECO:0000313" key="3">
    <source>
        <dbReference type="Proteomes" id="UP000070224"/>
    </source>
</evidence>
<dbReference type="EMBL" id="LSDK01000053">
    <property type="protein sequence ID" value="KXB76908.1"/>
    <property type="molecule type" value="Genomic_DNA"/>
</dbReference>
<evidence type="ECO:0000313" key="2">
    <source>
        <dbReference type="EMBL" id="KXB76908.1"/>
    </source>
</evidence>
<dbReference type="CDD" id="cd00085">
    <property type="entry name" value="HNHc"/>
    <property type="match status" value="1"/>
</dbReference>
<proteinExistence type="predicted"/>
<dbReference type="Pfam" id="PF03235">
    <property type="entry name" value="GmrSD_N"/>
    <property type="match status" value="1"/>
</dbReference>
<name>A0A134BAC1_9PORP</name>
<reference evidence="3" key="1">
    <citation type="submission" date="2016-01" db="EMBL/GenBank/DDBJ databases">
        <authorList>
            <person name="Mitreva M."/>
            <person name="Pepin K.H."/>
            <person name="Mihindukulasuriya K.A."/>
            <person name="Fulton R."/>
            <person name="Fronick C."/>
            <person name="O'Laughlin M."/>
            <person name="Miner T."/>
            <person name="Herter B."/>
            <person name="Rosa B.A."/>
            <person name="Cordes M."/>
            <person name="Tomlinson C."/>
            <person name="Wollam A."/>
            <person name="Palsikar V.B."/>
            <person name="Mardis E.R."/>
            <person name="Wilson R.K."/>
        </authorList>
    </citation>
    <scope>NUCLEOTIDE SEQUENCE [LARGE SCALE GENOMIC DNA]</scope>
    <source>
        <strain evidence="3">KA00683</strain>
    </source>
</reference>
<dbReference type="GO" id="GO:0008270">
    <property type="term" value="F:zinc ion binding"/>
    <property type="evidence" value="ECO:0007669"/>
    <property type="project" value="InterPro"/>
</dbReference>